<dbReference type="AlphaFoldDB" id="A0A7C8YWL1"/>
<dbReference type="EMBL" id="GISG01064163">
    <property type="protein sequence ID" value="MBA4627913.1"/>
    <property type="molecule type" value="Transcribed_RNA"/>
</dbReference>
<accession>A0A7C8YWL1</accession>
<reference evidence="1" key="2">
    <citation type="submission" date="2020-07" db="EMBL/GenBank/DDBJ databases">
        <authorList>
            <person name="Vera ALvarez R."/>
            <person name="Arias-Moreno D.M."/>
            <person name="Jimenez-Jacinto V."/>
            <person name="Jimenez-Bremont J.F."/>
            <person name="Swaminathan K."/>
            <person name="Moose S.P."/>
            <person name="Guerrero-Gonzalez M.L."/>
            <person name="Marino-Ramirez L."/>
            <person name="Landsman D."/>
            <person name="Rodriguez-Kessler M."/>
            <person name="Delgado-Sanchez P."/>
        </authorList>
    </citation>
    <scope>NUCLEOTIDE SEQUENCE</scope>
    <source>
        <tissue evidence="1">Cladode</tissue>
    </source>
</reference>
<reference evidence="1" key="1">
    <citation type="journal article" date="2013" name="J. Plant Res.">
        <title>Effect of fungi and light on seed germination of three Opuntia species from semiarid lands of central Mexico.</title>
        <authorList>
            <person name="Delgado-Sanchez P."/>
            <person name="Jimenez-Bremont J.F."/>
            <person name="Guerrero-Gonzalez Mde L."/>
            <person name="Flores J."/>
        </authorList>
    </citation>
    <scope>NUCLEOTIDE SEQUENCE</scope>
    <source>
        <tissue evidence="1">Cladode</tissue>
    </source>
</reference>
<evidence type="ECO:0000313" key="1">
    <source>
        <dbReference type="EMBL" id="MBA4627913.1"/>
    </source>
</evidence>
<proteinExistence type="predicted"/>
<name>A0A7C8YWL1_OPUST</name>
<protein>
    <submittedName>
        <fullName evidence="1">Uncharacterized protein</fullName>
    </submittedName>
</protein>
<organism evidence="1">
    <name type="scientific">Opuntia streptacantha</name>
    <name type="common">Prickly pear cactus</name>
    <name type="synonym">Opuntia cardona</name>
    <dbReference type="NCBI Taxonomy" id="393608"/>
    <lineage>
        <taxon>Eukaryota</taxon>
        <taxon>Viridiplantae</taxon>
        <taxon>Streptophyta</taxon>
        <taxon>Embryophyta</taxon>
        <taxon>Tracheophyta</taxon>
        <taxon>Spermatophyta</taxon>
        <taxon>Magnoliopsida</taxon>
        <taxon>eudicotyledons</taxon>
        <taxon>Gunneridae</taxon>
        <taxon>Pentapetalae</taxon>
        <taxon>Caryophyllales</taxon>
        <taxon>Cactineae</taxon>
        <taxon>Cactaceae</taxon>
        <taxon>Opuntioideae</taxon>
        <taxon>Opuntia</taxon>
    </lineage>
</organism>
<sequence length="104" mass="12050">MTMHPRVGLYQTKTKAIRLVSPRAFIDLCTCVRLCSCVCTHVIFFSFSVFWRGGGLLYSHSLLKKFKFWKRLILSDSSYESMDICYCARKSSKNSSSRHWPAVK</sequence>